<dbReference type="SUPFAM" id="SSF50249">
    <property type="entry name" value="Nucleic acid-binding proteins"/>
    <property type="match status" value="1"/>
</dbReference>
<keyword evidence="2 5" id="KW-0808">Transferase</keyword>
<dbReference type="PROSITE" id="PS50926">
    <property type="entry name" value="TRAM"/>
    <property type="match status" value="1"/>
</dbReference>
<comment type="caution">
    <text evidence="5">The sequence shown here is derived from an EMBL/GenBank/DDBJ whole genome shotgun (WGS) entry which is preliminary data.</text>
</comment>
<evidence type="ECO:0000256" key="1">
    <source>
        <dbReference type="ARBA" id="ARBA00022603"/>
    </source>
</evidence>
<dbReference type="SUPFAM" id="SSF53335">
    <property type="entry name" value="S-adenosyl-L-methionine-dependent methyltransferases"/>
    <property type="match status" value="1"/>
</dbReference>
<dbReference type="InterPro" id="IPR029063">
    <property type="entry name" value="SAM-dependent_MTases_sf"/>
</dbReference>
<keyword evidence="3" id="KW-0949">S-adenosyl-L-methionine</keyword>
<dbReference type="Pfam" id="PF05958">
    <property type="entry name" value="tRNA_U5-meth_tr"/>
    <property type="match status" value="1"/>
</dbReference>
<dbReference type="EMBL" id="VSSQ01000072">
    <property type="protein sequence ID" value="MPL73319.1"/>
    <property type="molecule type" value="Genomic_DNA"/>
</dbReference>
<accession>A0A644U311</accession>
<dbReference type="EC" id="2.1.1.189" evidence="5"/>
<name>A0A644U311_9ZZZZ</name>
<dbReference type="InterPro" id="IPR010280">
    <property type="entry name" value="U5_MeTrfase_fam"/>
</dbReference>
<gene>
    <name evidence="5" type="primary">rlmCD_5</name>
    <name evidence="5" type="ORF">SDC9_19118</name>
</gene>
<dbReference type="Pfam" id="PF01938">
    <property type="entry name" value="TRAM"/>
    <property type="match status" value="1"/>
</dbReference>
<proteinExistence type="predicted"/>
<dbReference type="InterPro" id="IPR002792">
    <property type="entry name" value="TRAM_dom"/>
</dbReference>
<dbReference type="Gene3D" id="3.40.50.150">
    <property type="entry name" value="Vaccinia Virus protein VP39"/>
    <property type="match status" value="1"/>
</dbReference>
<dbReference type="NCBIfam" id="TIGR00479">
    <property type="entry name" value="rumA"/>
    <property type="match status" value="1"/>
</dbReference>
<dbReference type="PROSITE" id="PS01231">
    <property type="entry name" value="TRMA_2"/>
    <property type="match status" value="1"/>
</dbReference>
<protein>
    <submittedName>
        <fullName evidence="5">23S rRNA (Uracil-C(5))-methyltransferase RlmCD</fullName>
        <ecNumber evidence="5">2.1.1.189</ecNumber>
    </submittedName>
</protein>
<sequence length="489" mass="56630">MLLFYFKKLRTTPMKLNKQRRQEIIENVEVIDAGAEGNSVAKHNDLVIFIPFVVPGDIVDVQILKKKKNFAEGKAINFHHYSDKRTEQKCPHFGLCGGCKWQTMQYEDQLFYKNKQVIDNLQRIGHIDCSKAEKIIGSEKTFFYRNKLEFTFSTKRWLSEEDIKTLERGTNKNGFGFHVPSFFDKVLDINYCALQREPSNLIRNFIKDYSQEKQLSYYNIREHIGLLRNLIIRTTSHEEMMLILVFAEESQEIFPMLDAIAKEFPQITSLMYAINTKFNDTLFDQDIICYKGKDHIIEFMPPFKEGKETLKFKIGPKSFYQTNSEQAYILYSKAAELADLKEEDILYDLYTGTGTIANFVAPYVKKVVAIESIEEAITDAKVNSKENNINNTHFFAGDMAKILDENFVKENGKPDIIITDPPRAGMHPSVVEQLLNIEAKKIIYISCNPATQARDVNMLMEKYSVNKIQPVDMFPHTQHVENIIELILK</sequence>
<dbReference type="InterPro" id="IPR012340">
    <property type="entry name" value="NA-bd_OB-fold"/>
</dbReference>
<dbReference type="CDD" id="cd02440">
    <property type="entry name" value="AdoMet_MTases"/>
    <property type="match status" value="1"/>
</dbReference>
<dbReference type="Gene3D" id="2.40.50.1070">
    <property type="match status" value="1"/>
</dbReference>
<evidence type="ECO:0000259" key="4">
    <source>
        <dbReference type="PROSITE" id="PS50926"/>
    </source>
</evidence>
<keyword evidence="1 5" id="KW-0489">Methyltransferase</keyword>
<dbReference type="PROSITE" id="PS51687">
    <property type="entry name" value="SAM_MT_RNA_M5U"/>
    <property type="match status" value="1"/>
</dbReference>
<dbReference type="InterPro" id="IPR030390">
    <property type="entry name" value="MeTrfase_TrmA_AS"/>
</dbReference>
<dbReference type="GO" id="GO:0070041">
    <property type="term" value="F:rRNA (uridine-C5-)-methyltransferase activity"/>
    <property type="evidence" value="ECO:0007669"/>
    <property type="project" value="TreeGrafter"/>
</dbReference>
<evidence type="ECO:0000313" key="5">
    <source>
        <dbReference type="EMBL" id="MPL73319.1"/>
    </source>
</evidence>
<dbReference type="Gene3D" id="2.40.50.140">
    <property type="entry name" value="Nucleic acid-binding proteins"/>
    <property type="match status" value="1"/>
</dbReference>
<dbReference type="PROSITE" id="PS01230">
    <property type="entry name" value="TRMA_1"/>
    <property type="match status" value="1"/>
</dbReference>
<evidence type="ECO:0000256" key="3">
    <source>
        <dbReference type="ARBA" id="ARBA00022691"/>
    </source>
</evidence>
<dbReference type="FunFam" id="3.40.50.150:FF:000009">
    <property type="entry name" value="23S rRNA (Uracil(1939)-C(5))-methyltransferase RlmD"/>
    <property type="match status" value="1"/>
</dbReference>
<dbReference type="AlphaFoldDB" id="A0A644U311"/>
<dbReference type="PANTHER" id="PTHR11061">
    <property type="entry name" value="RNA M5U METHYLTRANSFERASE"/>
    <property type="match status" value="1"/>
</dbReference>
<reference evidence="5" key="1">
    <citation type="submission" date="2019-08" db="EMBL/GenBank/DDBJ databases">
        <authorList>
            <person name="Kucharzyk K."/>
            <person name="Murdoch R.W."/>
            <person name="Higgins S."/>
            <person name="Loffler F."/>
        </authorList>
    </citation>
    <scope>NUCLEOTIDE SEQUENCE</scope>
</reference>
<dbReference type="InterPro" id="IPR030391">
    <property type="entry name" value="MeTrfase_TrmA_CS"/>
</dbReference>
<dbReference type="PANTHER" id="PTHR11061:SF30">
    <property type="entry name" value="TRNA (URACIL(54)-C(5))-METHYLTRANSFERASE"/>
    <property type="match status" value="1"/>
</dbReference>
<dbReference type="GO" id="GO:0070475">
    <property type="term" value="P:rRNA base methylation"/>
    <property type="evidence" value="ECO:0007669"/>
    <property type="project" value="TreeGrafter"/>
</dbReference>
<feature type="domain" description="TRAM" evidence="4">
    <location>
        <begin position="18"/>
        <end position="77"/>
    </location>
</feature>
<evidence type="ECO:0000256" key="2">
    <source>
        <dbReference type="ARBA" id="ARBA00022679"/>
    </source>
</evidence>
<organism evidence="5">
    <name type="scientific">bioreactor metagenome</name>
    <dbReference type="NCBI Taxonomy" id="1076179"/>
    <lineage>
        <taxon>unclassified sequences</taxon>
        <taxon>metagenomes</taxon>
        <taxon>ecological metagenomes</taxon>
    </lineage>
</organism>